<name>A0ABT0R336_9MICO</name>
<comment type="subcellular location">
    <subcellularLocation>
        <location evidence="1">Cell membrane</location>
        <topology evidence="1">Multi-pass membrane protein</topology>
    </subcellularLocation>
</comment>
<dbReference type="InterPro" id="IPR020846">
    <property type="entry name" value="MFS_dom"/>
</dbReference>
<evidence type="ECO:0000256" key="3">
    <source>
        <dbReference type="ARBA" id="ARBA00022692"/>
    </source>
</evidence>
<dbReference type="PANTHER" id="PTHR23506:SF23">
    <property type="entry name" value="GH10249P"/>
    <property type="match status" value="1"/>
</dbReference>
<keyword evidence="9" id="KW-1185">Reference proteome</keyword>
<feature type="transmembrane region" description="Helical" evidence="6">
    <location>
        <begin position="186"/>
        <end position="206"/>
    </location>
</feature>
<dbReference type="InterPro" id="IPR036259">
    <property type="entry name" value="MFS_trans_sf"/>
</dbReference>
<feature type="transmembrane region" description="Helical" evidence="6">
    <location>
        <begin position="60"/>
        <end position="82"/>
    </location>
</feature>
<sequence>MFTDMLVHGLAVPVLPLLPAVVEAGPAATGVLFSSYAVAMIIATLFAGRIVDQHGPKTPLLIGLVGLAAATLLFATGGPYWLLLVARIAQGIAGGMSWVAALSLIAATTSFDKRGQAMGIAISSLTLGVLLGPPLAGFLVERFGTAAPFLFAAGIALLDGVLRIVLVKGSPRVTDDIGGPLAVLRVPGSLSIVIAVAVGAAVLSGVEPVLPVHLGASSLTIGLLFALAALAAIIANPIVGRYVSTASPRLLIGAGVIAVAAALIVIGFAGVLWQTSIGMILLGVSSALLLAPATTMIGEQGFRSAPPTLGGSYSLYNLAYAAGLAGGPLLTGFGVQQVGFTTAMIIAAIVLALLGAASLIRLPATAPANRQEGMDA</sequence>
<accession>A0ABT0R336</accession>
<reference evidence="8" key="1">
    <citation type="submission" date="2022-02" db="EMBL/GenBank/DDBJ databases">
        <authorList>
            <person name="Lee M."/>
            <person name="Kim S.-J."/>
            <person name="Jung M.-Y."/>
        </authorList>
    </citation>
    <scope>NUCLEOTIDE SEQUENCE</scope>
    <source>
        <strain evidence="8">JHP9</strain>
    </source>
</reference>
<dbReference type="InterPro" id="IPR011701">
    <property type="entry name" value="MFS"/>
</dbReference>
<evidence type="ECO:0000256" key="5">
    <source>
        <dbReference type="ARBA" id="ARBA00023136"/>
    </source>
</evidence>
<feature type="domain" description="Major facilitator superfamily (MFS) profile" evidence="7">
    <location>
        <begin position="1"/>
        <end position="366"/>
    </location>
</feature>
<dbReference type="EMBL" id="JAKNCJ010000011">
    <property type="protein sequence ID" value="MCL6424337.1"/>
    <property type="molecule type" value="Genomic_DNA"/>
</dbReference>
<feature type="transmembrane region" description="Helical" evidence="6">
    <location>
        <begin position="251"/>
        <end position="273"/>
    </location>
</feature>
<organism evidence="8 9">
    <name type="scientific">Brachybacterium equifaecis</name>
    <dbReference type="NCBI Taxonomy" id="2910770"/>
    <lineage>
        <taxon>Bacteria</taxon>
        <taxon>Bacillati</taxon>
        <taxon>Actinomycetota</taxon>
        <taxon>Actinomycetes</taxon>
        <taxon>Micrococcales</taxon>
        <taxon>Dermabacteraceae</taxon>
        <taxon>Brachybacterium</taxon>
    </lineage>
</organism>
<feature type="transmembrane region" description="Helical" evidence="6">
    <location>
        <begin position="279"/>
        <end position="297"/>
    </location>
</feature>
<feature type="transmembrane region" description="Helical" evidence="6">
    <location>
        <begin position="88"/>
        <end position="107"/>
    </location>
</feature>
<feature type="transmembrane region" description="Helical" evidence="6">
    <location>
        <begin position="318"/>
        <end position="335"/>
    </location>
</feature>
<keyword evidence="2" id="KW-0813">Transport</keyword>
<feature type="transmembrane region" description="Helical" evidence="6">
    <location>
        <begin position="34"/>
        <end position="51"/>
    </location>
</feature>
<feature type="transmembrane region" description="Helical" evidence="6">
    <location>
        <begin position="119"/>
        <end position="140"/>
    </location>
</feature>
<evidence type="ECO:0000313" key="9">
    <source>
        <dbReference type="Proteomes" id="UP001203761"/>
    </source>
</evidence>
<dbReference type="Pfam" id="PF07690">
    <property type="entry name" value="MFS_1"/>
    <property type="match status" value="1"/>
</dbReference>
<evidence type="ECO:0000259" key="7">
    <source>
        <dbReference type="PROSITE" id="PS50850"/>
    </source>
</evidence>
<comment type="caution">
    <text evidence="8">The sequence shown here is derived from an EMBL/GenBank/DDBJ whole genome shotgun (WGS) entry which is preliminary data.</text>
</comment>
<dbReference type="RefSeq" id="WP_249738415.1">
    <property type="nucleotide sequence ID" value="NZ_JAKNCJ010000011.1"/>
</dbReference>
<keyword evidence="5 6" id="KW-0472">Membrane</keyword>
<dbReference type="Gene3D" id="1.20.1250.20">
    <property type="entry name" value="MFS general substrate transporter like domains"/>
    <property type="match status" value="2"/>
</dbReference>
<dbReference type="CDD" id="cd17325">
    <property type="entry name" value="MFS_MdtG_SLC18_like"/>
    <property type="match status" value="1"/>
</dbReference>
<dbReference type="PRINTS" id="PR01035">
    <property type="entry name" value="TCRTETA"/>
</dbReference>
<dbReference type="SUPFAM" id="SSF103473">
    <property type="entry name" value="MFS general substrate transporter"/>
    <property type="match status" value="1"/>
</dbReference>
<evidence type="ECO:0000256" key="4">
    <source>
        <dbReference type="ARBA" id="ARBA00022989"/>
    </source>
</evidence>
<feature type="transmembrane region" description="Helical" evidence="6">
    <location>
        <begin position="341"/>
        <end position="360"/>
    </location>
</feature>
<dbReference type="PANTHER" id="PTHR23506">
    <property type="entry name" value="GH10249P"/>
    <property type="match status" value="1"/>
</dbReference>
<proteinExistence type="predicted"/>
<evidence type="ECO:0000256" key="2">
    <source>
        <dbReference type="ARBA" id="ARBA00022448"/>
    </source>
</evidence>
<dbReference type="PROSITE" id="PS50850">
    <property type="entry name" value="MFS"/>
    <property type="match status" value="1"/>
</dbReference>
<keyword evidence="4 6" id="KW-1133">Transmembrane helix</keyword>
<protein>
    <submittedName>
        <fullName evidence="8">MFS transporter</fullName>
    </submittedName>
</protein>
<dbReference type="InterPro" id="IPR050930">
    <property type="entry name" value="MFS_Vesicular_Transporter"/>
</dbReference>
<feature type="transmembrane region" description="Helical" evidence="6">
    <location>
        <begin position="218"/>
        <end position="239"/>
    </location>
</feature>
<feature type="transmembrane region" description="Helical" evidence="6">
    <location>
        <begin position="146"/>
        <end position="166"/>
    </location>
</feature>
<evidence type="ECO:0000256" key="1">
    <source>
        <dbReference type="ARBA" id="ARBA00004651"/>
    </source>
</evidence>
<keyword evidence="3 6" id="KW-0812">Transmembrane</keyword>
<gene>
    <name evidence="8" type="ORF">Bequi_13275</name>
</gene>
<dbReference type="InterPro" id="IPR001958">
    <property type="entry name" value="Tet-R_TetA/multi-R_MdtG-like"/>
</dbReference>
<evidence type="ECO:0000256" key="6">
    <source>
        <dbReference type="SAM" id="Phobius"/>
    </source>
</evidence>
<dbReference type="Proteomes" id="UP001203761">
    <property type="component" value="Unassembled WGS sequence"/>
</dbReference>
<evidence type="ECO:0000313" key="8">
    <source>
        <dbReference type="EMBL" id="MCL6424337.1"/>
    </source>
</evidence>